<dbReference type="Proteomes" id="UP001055111">
    <property type="component" value="Unassembled WGS sequence"/>
</dbReference>
<evidence type="ECO:0000313" key="1">
    <source>
        <dbReference type="EMBL" id="GJH25251.1"/>
    </source>
</evidence>
<evidence type="ECO:0000313" key="2">
    <source>
        <dbReference type="Proteomes" id="UP001055111"/>
    </source>
</evidence>
<accession>A0AA37I8E1</accession>
<proteinExistence type="predicted"/>
<dbReference type="AlphaFoldDB" id="A0AA37I8E1"/>
<comment type="caution">
    <text evidence="1">The sequence shown here is derived from an EMBL/GenBank/DDBJ whole genome shotgun (WGS) entry which is preliminary data.</text>
</comment>
<protein>
    <submittedName>
        <fullName evidence="1">DUF3563 domain-containing protein</fullName>
    </submittedName>
</protein>
<reference evidence="1" key="1">
    <citation type="submission" date="2022-09" db="EMBL/GenBank/DDBJ databases">
        <title>Isolation and characterization of 3-chlorobenzoate degrading bacteria from soils in Shizuoka.</title>
        <authorList>
            <person name="Ifat A."/>
            <person name="Ogawa N."/>
            <person name="Kimbara K."/>
            <person name="Moriuchi R."/>
            <person name="Dohra H."/>
            <person name="Shintani M."/>
        </authorList>
    </citation>
    <scope>NUCLEOTIDE SEQUENCE</scope>
    <source>
        <strain evidence="1">19CS4-2</strain>
    </source>
</reference>
<organism evidence="1 2">
    <name type="scientific">Caballeronia novacaledonica</name>
    <dbReference type="NCBI Taxonomy" id="1544861"/>
    <lineage>
        <taxon>Bacteria</taxon>
        <taxon>Pseudomonadati</taxon>
        <taxon>Pseudomonadota</taxon>
        <taxon>Betaproteobacteria</taxon>
        <taxon>Burkholderiales</taxon>
        <taxon>Burkholderiaceae</taxon>
        <taxon>Caballeronia</taxon>
    </lineage>
</organism>
<dbReference type="RefSeq" id="WP_238211798.1">
    <property type="nucleotide sequence ID" value="NZ_BPUS01000003.1"/>
</dbReference>
<gene>
    <name evidence="1" type="ORF">CBA19CS42_12065</name>
</gene>
<dbReference type="EMBL" id="BPUS01000003">
    <property type="protein sequence ID" value="GJH25251.1"/>
    <property type="molecule type" value="Genomic_DNA"/>
</dbReference>
<sequence>MSALFSRLVGWLISRYSVSAHRARYARYAAADDRGDLQNRMRQIEEEVRANGMPLRGAVSRDRHAFARIVIDQDDSARRKEPV</sequence>
<name>A0AA37I8E1_9BURK</name>